<dbReference type="SUPFAM" id="SSF56784">
    <property type="entry name" value="HAD-like"/>
    <property type="match status" value="1"/>
</dbReference>
<proteinExistence type="predicted"/>
<organism evidence="1 2">
    <name type="scientific">Nonomuraea typhae</name>
    <dbReference type="NCBI Taxonomy" id="2603600"/>
    <lineage>
        <taxon>Bacteria</taxon>
        <taxon>Bacillati</taxon>
        <taxon>Actinomycetota</taxon>
        <taxon>Actinomycetes</taxon>
        <taxon>Streptosporangiales</taxon>
        <taxon>Streptosporangiaceae</taxon>
        <taxon>Nonomuraea</taxon>
    </lineage>
</organism>
<dbReference type="Proteomes" id="UP001612741">
    <property type="component" value="Unassembled WGS sequence"/>
</dbReference>
<evidence type="ECO:0008006" key="3">
    <source>
        <dbReference type="Google" id="ProtNLM"/>
    </source>
</evidence>
<protein>
    <recommendedName>
        <fullName evidence="3">HAD family hydrolase</fullName>
    </recommendedName>
</protein>
<sequence>MQRLVLFDLDNTLIDLDAAFVDWAHELAEAQGIGRRGAEWLITLDRNGLPHRQLFFTKVSCQPRPRSSGPATDNALRLPKTTSMQLKLHVSTRGERRRAGLVGVCPKRRFARNL</sequence>
<gene>
    <name evidence="1" type="ORF">ACIBG2_23200</name>
</gene>
<evidence type="ECO:0000313" key="1">
    <source>
        <dbReference type="EMBL" id="MFI6500309.1"/>
    </source>
</evidence>
<accession>A0ABW7YYG0</accession>
<dbReference type="InterPro" id="IPR036412">
    <property type="entry name" value="HAD-like_sf"/>
</dbReference>
<dbReference type="RefSeq" id="WP_397084130.1">
    <property type="nucleotide sequence ID" value="NZ_JBITGY010000006.1"/>
</dbReference>
<comment type="caution">
    <text evidence="1">The sequence shown here is derived from an EMBL/GenBank/DDBJ whole genome shotgun (WGS) entry which is preliminary data.</text>
</comment>
<keyword evidence="2" id="KW-1185">Reference proteome</keyword>
<evidence type="ECO:0000313" key="2">
    <source>
        <dbReference type="Proteomes" id="UP001612741"/>
    </source>
</evidence>
<dbReference type="EMBL" id="JBITGY010000006">
    <property type="protein sequence ID" value="MFI6500309.1"/>
    <property type="molecule type" value="Genomic_DNA"/>
</dbReference>
<name>A0ABW7YYG0_9ACTN</name>
<reference evidence="1 2" key="1">
    <citation type="submission" date="2024-10" db="EMBL/GenBank/DDBJ databases">
        <title>The Natural Products Discovery Center: Release of the First 8490 Sequenced Strains for Exploring Actinobacteria Biosynthetic Diversity.</title>
        <authorList>
            <person name="Kalkreuter E."/>
            <person name="Kautsar S.A."/>
            <person name="Yang D."/>
            <person name="Bader C.D."/>
            <person name="Teijaro C.N."/>
            <person name="Fluegel L."/>
            <person name="Davis C.M."/>
            <person name="Simpson J.R."/>
            <person name="Lauterbach L."/>
            <person name="Steele A.D."/>
            <person name="Gui C."/>
            <person name="Meng S."/>
            <person name="Li G."/>
            <person name="Viehrig K."/>
            <person name="Ye F."/>
            <person name="Su P."/>
            <person name="Kiefer A.F."/>
            <person name="Nichols A."/>
            <person name="Cepeda A.J."/>
            <person name="Yan W."/>
            <person name="Fan B."/>
            <person name="Jiang Y."/>
            <person name="Adhikari A."/>
            <person name="Zheng C.-J."/>
            <person name="Schuster L."/>
            <person name="Cowan T.M."/>
            <person name="Smanski M.J."/>
            <person name="Chevrette M.G."/>
            <person name="De Carvalho L.P.S."/>
            <person name="Shen B."/>
        </authorList>
    </citation>
    <scope>NUCLEOTIDE SEQUENCE [LARGE SCALE GENOMIC DNA]</scope>
    <source>
        <strain evidence="1 2">NPDC050545</strain>
    </source>
</reference>